<organism evidence="13 14">
    <name type="scientific">Candidatus Gottesmanbacteria bacterium GW2011_GWA2_47_9</name>
    <dbReference type="NCBI Taxonomy" id="1618445"/>
    <lineage>
        <taxon>Bacteria</taxon>
        <taxon>Candidatus Gottesmaniibacteriota</taxon>
    </lineage>
</organism>
<dbReference type="EMBL" id="LCOY01000027">
    <property type="protein sequence ID" value="KKU87443.1"/>
    <property type="molecule type" value="Genomic_DNA"/>
</dbReference>
<dbReference type="SUPFAM" id="SSF81336">
    <property type="entry name" value="F1F0 ATP synthase subunit A"/>
    <property type="match status" value="1"/>
</dbReference>
<dbReference type="InterPro" id="IPR000568">
    <property type="entry name" value="ATP_synth_F0_asu"/>
</dbReference>
<keyword evidence="10 11" id="KW-0066">ATP synthesis</keyword>
<reference evidence="13 14" key="1">
    <citation type="journal article" date="2015" name="Nature">
        <title>rRNA introns, odd ribosomes, and small enigmatic genomes across a large radiation of phyla.</title>
        <authorList>
            <person name="Brown C.T."/>
            <person name="Hug L.A."/>
            <person name="Thomas B.C."/>
            <person name="Sharon I."/>
            <person name="Castelle C.J."/>
            <person name="Singh A."/>
            <person name="Wilkins M.J."/>
            <person name="Williams K.H."/>
            <person name="Banfield J.F."/>
        </authorList>
    </citation>
    <scope>NUCLEOTIDE SEQUENCE [LARGE SCALE GENOMIC DNA]</scope>
</reference>
<comment type="caution">
    <text evidence="13">The sequence shown here is derived from an EMBL/GenBank/DDBJ whole genome shotgun (WGS) entry which is preliminary data.</text>
</comment>
<evidence type="ECO:0000256" key="2">
    <source>
        <dbReference type="ARBA" id="ARBA00006810"/>
    </source>
</evidence>
<keyword evidence="11" id="KW-1003">Cell membrane</keyword>
<gene>
    <name evidence="11" type="primary">atpB</name>
    <name evidence="13" type="ORF">UY16_C0027G0003</name>
</gene>
<evidence type="ECO:0000256" key="8">
    <source>
        <dbReference type="ARBA" id="ARBA00023065"/>
    </source>
</evidence>
<feature type="transmembrane region" description="Helical" evidence="11">
    <location>
        <begin position="185"/>
        <end position="209"/>
    </location>
</feature>
<dbReference type="InterPro" id="IPR035908">
    <property type="entry name" value="F0_ATP_A_sf"/>
</dbReference>
<evidence type="ECO:0000256" key="7">
    <source>
        <dbReference type="ARBA" id="ARBA00022989"/>
    </source>
</evidence>
<accession>A0A0G1WAT2</accession>
<feature type="transmembrane region" description="Helical" evidence="11">
    <location>
        <begin position="125"/>
        <end position="143"/>
    </location>
</feature>
<dbReference type="Gene3D" id="1.20.120.220">
    <property type="entry name" value="ATP synthase, F0 complex, subunit A"/>
    <property type="match status" value="1"/>
</dbReference>
<keyword evidence="9 11" id="KW-0472">Membrane</keyword>
<dbReference type="GO" id="GO:0046933">
    <property type="term" value="F:proton-transporting ATP synthase activity, rotational mechanism"/>
    <property type="evidence" value="ECO:0007669"/>
    <property type="project" value="UniProtKB-UniRule"/>
</dbReference>
<comment type="function">
    <text evidence="11 12">Key component of the proton channel; it plays a direct role in the translocation of protons across the membrane.</text>
</comment>
<evidence type="ECO:0000256" key="10">
    <source>
        <dbReference type="ARBA" id="ARBA00023310"/>
    </source>
</evidence>
<keyword evidence="3 11" id="KW-0813">Transport</keyword>
<feature type="transmembrane region" description="Helical" evidence="11">
    <location>
        <begin position="155"/>
        <end position="173"/>
    </location>
</feature>
<keyword evidence="6 11" id="KW-0375">Hydrogen ion transport</keyword>
<dbReference type="PRINTS" id="PR00123">
    <property type="entry name" value="ATPASEA"/>
</dbReference>
<dbReference type="PROSITE" id="PS00449">
    <property type="entry name" value="ATPASE_A"/>
    <property type="match status" value="1"/>
</dbReference>
<evidence type="ECO:0000256" key="11">
    <source>
        <dbReference type="HAMAP-Rule" id="MF_01393"/>
    </source>
</evidence>
<name>A0A0G1WAT2_9BACT</name>
<sequence length="244" mass="26952">MPHISLAAEKLWEFFGFPITNALLTTWLVMGGIVVLAYLATRKLTMVPSHGQSIAEMIVGGLYDFFKTVTGKHITEFFPLLASLFLFIIIANWVGLLPGVGTIGFFHGEHGEEFTPLLRGATADLNTTLALALVSVLAIQYFGFKTVGHHYSSRFLNFSSPIYFFLGMLELISEVSKVISFAFRLFGNIFAGEVLLAVMAFLMPFVVPLPFLMLELFVGFIQALVFSMLTAVFLNVAVSHGEEH</sequence>
<evidence type="ECO:0000256" key="4">
    <source>
        <dbReference type="ARBA" id="ARBA00022547"/>
    </source>
</evidence>
<keyword evidence="7 11" id="KW-1133">Transmembrane helix</keyword>
<protein>
    <recommendedName>
        <fullName evidence="11 12">ATP synthase subunit a</fullName>
    </recommendedName>
    <alternativeName>
        <fullName evidence="11">ATP synthase F0 sector subunit a</fullName>
    </alternativeName>
    <alternativeName>
        <fullName evidence="11">F-ATPase subunit 6</fullName>
    </alternativeName>
</protein>
<evidence type="ECO:0000313" key="13">
    <source>
        <dbReference type="EMBL" id="KKU87443.1"/>
    </source>
</evidence>
<dbReference type="Pfam" id="PF00119">
    <property type="entry name" value="ATP-synt_A"/>
    <property type="match status" value="1"/>
</dbReference>
<evidence type="ECO:0000256" key="1">
    <source>
        <dbReference type="ARBA" id="ARBA00004141"/>
    </source>
</evidence>
<comment type="subcellular location">
    <subcellularLocation>
        <location evidence="11 12">Cell membrane</location>
        <topology evidence="11 12">Multi-pass membrane protein</topology>
    </subcellularLocation>
    <subcellularLocation>
        <location evidence="1">Membrane</location>
        <topology evidence="1">Multi-pass membrane protein</topology>
    </subcellularLocation>
</comment>
<dbReference type="GO" id="GO:0005886">
    <property type="term" value="C:plasma membrane"/>
    <property type="evidence" value="ECO:0007669"/>
    <property type="project" value="UniProtKB-SubCell"/>
</dbReference>
<evidence type="ECO:0000313" key="14">
    <source>
        <dbReference type="Proteomes" id="UP000034739"/>
    </source>
</evidence>
<dbReference type="AlphaFoldDB" id="A0A0G1WAT2"/>
<evidence type="ECO:0000256" key="6">
    <source>
        <dbReference type="ARBA" id="ARBA00022781"/>
    </source>
</evidence>
<keyword evidence="5 11" id="KW-0812">Transmembrane</keyword>
<dbReference type="InterPro" id="IPR045082">
    <property type="entry name" value="ATP_syn_F0_a_bact/chloroplast"/>
</dbReference>
<dbReference type="Proteomes" id="UP000034739">
    <property type="component" value="Unassembled WGS sequence"/>
</dbReference>
<dbReference type="HAMAP" id="MF_01393">
    <property type="entry name" value="ATP_synth_a_bact"/>
    <property type="match status" value="1"/>
</dbReference>
<keyword evidence="4 11" id="KW-0138">CF(0)</keyword>
<dbReference type="PANTHER" id="PTHR42823">
    <property type="entry name" value="ATP SYNTHASE SUBUNIT A, CHLOROPLASTIC"/>
    <property type="match status" value="1"/>
</dbReference>
<evidence type="ECO:0000256" key="5">
    <source>
        <dbReference type="ARBA" id="ARBA00022692"/>
    </source>
</evidence>
<feature type="transmembrane region" description="Helical" evidence="11">
    <location>
        <begin position="15"/>
        <end position="40"/>
    </location>
</feature>
<feature type="transmembrane region" description="Helical" evidence="11">
    <location>
        <begin position="216"/>
        <end position="238"/>
    </location>
</feature>
<dbReference type="NCBIfam" id="TIGR01131">
    <property type="entry name" value="ATP_synt_6_or_A"/>
    <property type="match status" value="1"/>
</dbReference>
<dbReference type="CDD" id="cd00310">
    <property type="entry name" value="ATP-synt_Fo_a_6"/>
    <property type="match status" value="1"/>
</dbReference>
<evidence type="ECO:0000256" key="9">
    <source>
        <dbReference type="ARBA" id="ARBA00023136"/>
    </source>
</evidence>
<dbReference type="PATRIC" id="fig|1618445.3.peg.785"/>
<proteinExistence type="inferred from homology"/>
<comment type="similarity">
    <text evidence="2 11 12">Belongs to the ATPase A chain family.</text>
</comment>
<feature type="transmembrane region" description="Helical" evidence="11">
    <location>
        <begin position="77"/>
        <end position="105"/>
    </location>
</feature>
<evidence type="ECO:0000256" key="3">
    <source>
        <dbReference type="ARBA" id="ARBA00022448"/>
    </source>
</evidence>
<dbReference type="InterPro" id="IPR023011">
    <property type="entry name" value="ATP_synth_F0_asu_AS"/>
</dbReference>
<dbReference type="GO" id="GO:0045259">
    <property type="term" value="C:proton-transporting ATP synthase complex"/>
    <property type="evidence" value="ECO:0007669"/>
    <property type="project" value="UniProtKB-KW"/>
</dbReference>
<keyword evidence="8 11" id="KW-0406">Ion transport</keyword>
<evidence type="ECO:0000256" key="12">
    <source>
        <dbReference type="RuleBase" id="RU000483"/>
    </source>
</evidence>
<dbReference type="GO" id="GO:0042777">
    <property type="term" value="P:proton motive force-driven plasma membrane ATP synthesis"/>
    <property type="evidence" value="ECO:0007669"/>
    <property type="project" value="TreeGrafter"/>
</dbReference>
<dbReference type="PANTHER" id="PTHR42823:SF3">
    <property type="entry name" value="ATP SYNTHASE SUBUNIT A, CHLOROPLASTIC"/>
    <property type="match status" value="1"/>
</dbReference>